<protein>
    <submittedName>
        <fullName evidence="2">Uncharacterized protein</fullName>
    </submittedName>
</protein>
<keyword evidence="1" id="KW-0812">Transmembrane</keyword>
<evidence type="ECO:0000256" key="1">
    <source>
        <dbReference type="SAM" id="Phobius"/>
    </source>
</evidence>
<gene>
    <name evidence="2" type="ORF">B0I35DRAFT_81962</name>
</gene>
<keyword evidence="1" id="KW-0472">Membrane</keyword>
<comment type="caution">
    <text evidence="2">The sequence shown here is derived from an EMBL/GenBank/DDBJ whole genome shotgun (WGS) entry which is preliminary data.</text>
</comment>
<evidence type="ECO:0000313" key="2">
    <source>
        <dbReference type="EMBL" id="KAH7309478.1"/>
    </source>
</evidence>
<organism evidence="2 3">
    <name type="scientific">Stachybotrys elegans</name>
    <dbReference type="NCBI Taxonomy" id="80388"/>
    <lineage>
        <taxon>Eukaryota</taxon>
        <taxon>Fungi</taxon>
        <taxon>Dikarya</taxon>
        <taxon>Ascomycota</taxon>
        <taxon>Pezizomycotina</taxon>
        <taxon>Sordariomycetes</taxon>
        <taxon>Hypocreomycetidae</taxon>
        <taxon>Hypocreales</taxon>
        <taxon>Stachybotryaceae</taxon>
        <taxon>Stachybotrys</taxon>
    </lineage>
</organism>
<keyword evidence="3" id="KW-1185">Reference proteome</keyword>
<feature type="transmembrane region" description="Helical" evidence="1">
    <location>
        <begin position="172"/>
        <end position="191"/>
    </location>
</feature>
<proteinExistence type="predicted"/>
<name>A0A8K0WLN9_9HYPO</name>
<evidence type="ECO:0000313" key="3">
    <source>
        <dbReference type="Proteomes" id="UP000813444"/>
    </source>
</evidence>
<dbReference type="AlphaFoldDB" id="A0A8K0WLN9"/>
<accession>A0A8K0WLN9</accession>
<sequence>MVWVINRPCLSSREDHGRARGGGLSRWSNRRGRAFYLRLSRQWHPRGHQSANQSITVSNYRRHGAEGWLARGYMTSCASRLMRQITAFDTDSQSTTVWEGEQRGQEVWRFFPPAGDMTIRWGGRSRTLSVGDPLGKLPRLCRSLGNFFHTIFFFFPFFFLSPSSTSTKRGDILMNLLMLVSNFAYPSYLGVDIQHVNIR</sequence>
<reference evidence="2" key="1">
    <citation type="journal article" date="2021" name="Nat. Commun.">
        <title>Genetic determinants of endophytism in the Arabidopsis root mycobiome.</title>
        <authorList>
            <person name="Mesny F."/>
            <person name="Miyauchi S."/>
            <person name="Thiergart T."/>
            <person name="Pickel B."/>
            <person name="Atanasova L."/>
            <person name="Karlsson M."/>
            <person name="Huettel B."/>
            <person name="Barry K.W."/>
            <person name="Haridas S."/>
            <person name="Chen C."/>
            <person name="Bauer D."/>
            <person name="Andreopoulos W."/>
            <person name="Pangilinan J."/>
            <person name="LaButti K."/>
            <person name="Riley R."/>
            <person name="Lipzen A."/>
            <person name="Clum A."/>
            <person name="Drula E."/>
            <person name="Henrissat B."/>
            <person name="Kohler A."/>
            <person name="Grigoriev I.V."/>
            <person name="Martin F.M."/>
            <person name="Hacquard S."/>
        </authorList>
    </citation>
    <scope>NUCLEOTIDE SEQUENCE</scope>
    <source>
        <strain evidence="2">MPI-CAGE-CH-0235</strain>
    </source>
</reference>
<dbReference type="EMBL" id="JAGPNK010000013">
    <property type="protein sequence ID" value="KAH7309478.1"/>
    <property type="molecule type" value="Genomic_DNA"/>
</dbReference>
<keyword evidence="1" id="KW-1133">Transmembrane helix</keyword>
<dbReference type="Proteomes" id="UP000813444">
    <property type="component" value="Unassembled WGS sequence"/>
</dbReference>
<feature type="transmembrane region" description="Helical" evidence="1">
    <location>
        <begin position="143"/>
        <end position="160"/>
    </location>
</feature>